<organism evidence="2 3">
    <name type="scientific">Stylosanthes scabra</name>
    <dbReference type="NCBI Taxonomy" id="79078"/>
    <lineage>
        <taxon>Eukaryota</taxon>
        <taxon>Viridiplantae</taxon>
        <taxon>Streptophyta</taxon>
        <taxon>Embryophyta</taxon>
        <taxon>Tracheophyta</taxon>
        <taxon>Spermatophyta</taxon>
        <taxon>Magnoliopsida</taxon>
        <taxon>eudicotyledons</taxon>
        <taxon>Gunneridae</taxon>
        <taxon>Pentapetalae</taxon>
        <taxon>rosids</taxon>
        <taxon>fabids</taxon>
        <taxon>Fabales</taxon>
        <taxon>Fabaceae</taxon>
        <taxon>Papilionoideae</taxon>
        <taxon>50 kb inversion clade</taxon>
        <taxon>dalbergioids sensu lato</taxon>
        <taxon>Dalbergieae</taxon>
        <taxon>Pterocarpus clade</taxon>
        <taxon>Stylosanthes</taxon>
    </lineage>
</organism>
<feature type="region of interest" description="Disordered" evidence="1">
    <location>
        <begin position="11"/>
        <end position="61"/>
    </location>
</feature>
<feature type="compositionally biased region" description="Low complexity" evidence="1">
    <location>
        <begin position="33"/>
        <end position="44"/>
    </location>
</feature>
<sequence length="102" mass="11560">MLAINENLHKYFDNDGDRPTATAHSRRRSNRLNQVTNVNTNNHQSPSQPIEPDHMNDHSNCSTDVEYRAYLTMVRPGPHDSSDNDVGPNDSSDEDLISTLRQ</sequence>
<feature type="region of interest" description="Disordered" evidence="1">
    <location>
        <begin position="74"/>
        <end position="102"/>
    </location>
</feature>
<gene>
    <name evidence="2" type="ORF">PIB30_012759</name>
</gene>
<reference evidence="2 3" key="1">
    <citation type="journal article" date="2023" name="Plants (Basel)">
        <title>Bridging the Gap: Combining Genomics and Transcriptomics Approaches to Understand Stylosanthes scabra, an Orphan Legume from the Brazilian Caatinga.</title>
        <authorList>
            <person name="Ferreira-Neto J.R.C."/>
            <person name="da Silva M.D."/>
            <person name="Binneck E."/>
            <person name="de Melo N.F."/>
            <person name="da Silva R.H."/>
            <person name="de Melo A.L.T.M."/>
            <person name="Pandolfi V."/>
            <person name="Bustamante F.O."/>
            <person name="Brasileiro-Vidal A.C."/>
            <person name="Benko-Iseppon A.M."/>
        </authorList>
    </citation>
    <scope>NUCLEOTIDE SEQUENCE [LARGE SCALE GENOMIC DNA]</scope>
    <source>
        <tissue evidence="2">Leaves</tissue>
    </source>
</reference>
<keyword evidence="3" id="KW-1185">Reference proteome</keyword>
<name>A0ABU6S5R4_9FABA</name>
<dbReference type="EMBL" id="JASCZI010060447">
    <property type="protein sequence ID" value="MED6131751.1"/>
    <property type="molecule type" value="Genomic_DNA"/>
</dbReference>
<proteinExistence type="predicted"/>
<evidence type="ECO:0000313" key="3">
    <source>
        <dbReference type="Proteomes" id="UP001341840"/>
    </source>
</evidence>
<protein>
    <submittedName>
        <fullName evidence="2">Uncharacterized protein</fullName>
    </submittedName>
</protein>
<evidence type="ECO:0000256" key="1">
    <source>
        <dbReference type="SAM" id="MobiDB-lite"/>
    </source>
</evidence>
<accession>A0ABU6S5R4</accession>
<comment type="caution">
    <text evidence="2">The sequence shown here is derived from an EMBL/GenBank/DDBJ whole genome shotgun (WGS) entry which is preliminary data.</text>
</comment>
<dbReference type="Proteomes" id="UP001341840">
    <property type="component" value="Unassembled WGS sequence"/>
</dbReference>
<evidence type="ECO:0000313" key="2">
    <source>
        <dbReference type="EMBL" id="MED6131751.1"/>
    </source>
</evidence>